<keyword evidence="10" id="KW-1185">Reference proteome</keyword>
<comment type="subcellular location">
    <subcellularLocation>
        <location evidence="2">Cell membrane</location>
    </subcellularLocation>
    <subcellularLocation>
        <location evidence="1">Membrane</location>
        <topology evidence="1">Single-pass membrane protein</topology>
    </subcellularLocation>
</comment>
<comment type="similarity">
    <text evidence="3">Belongs to the band 7/mec-2 family. Flotillin subfamily.</text>
</comment>
<evidence type="ECO:0000256" key="5">
    <source>
        <dbReference type="ARBA" id="ARBA00023136"/>
    </source>
</evidence>
<dbReference type="STRING" id="862908.BMS_3067"/>
<dbReference type="HOGENOM" id="CLU_039816_0_0_7"/>
<dbReference type="PANTHER" id="PTHR13806:SF31">
    <property type="entry name" value="FLOTILLIN-LIKE PROTEIN 1-RELATED"/>
    <property type="match status" value="1"/>
</dbReference>
<evidence type="ECO:0000256" key="2">
    <source>
        <dbReference type="ARBA" id="ARBA00004236"/>
    </source>
</evidence>
<keyword evidence="5 7" id="KW-0472">Membrane</keyword>
<organism evidence="9 10">
    <name type="scientific">Halobacteriovorax marinus (strain ATCC BAA-682 / DSM 15412 / SJ)</name>
    <name type="common">Bacteriovorax marinus</name>
    <dbReference type="NCBI Taxonomy" id="862908"/>
    <lineage>
        <taxon>Bacteria</taxon>
        <taxon>Pseudomonadati</taxon>
        <taxon>Bdellovibrionota</taxon>
        <taxon>Bacteriovoracia</taxon>
        <taxon>Bacteriovoracales</taxon>
        <taxon>Halobacteriovoraceae</taxon>
        <taxon>Halobacteriovorax</taxon>
    </lineage>
</organism>
<dbReference type="SUPFAM" id="SSF117892">
    <property type="entry name" value="Band 7/SPFH domain"/>
    <property type="match status" value="1"/>
</dbReference>
<dbReference type="PATRIC" id="fig|862908.3.peg.2932"/>
<evidence type="ECO:0000256" key="7">
    <source>
        <dbReference type="SAM" id="Phobius"/>
    </source>
</evidence>
<dbReference type="Pfam" id="PF15975">
    <property type="entry name" value="Flot"/>
    <property type="match status" value="1"/>
</dbReference>
<protein>
    <submittedName>
        <fullName evidence="9">Transmembrane protein</fullName>
    </submittedName>
</protein>
<proteinExistence type="inferred from homology"/>
<reference evidence="10" key="1">
    <citation type="journal article" date="2013" name="ISME J.">
        <title>A small predatory core genome in the divergent marine Bacteriovorax marinus SJ and the terrestrial Bdellovibrio bacteriovorus.</title>
        <authorList>
            <person name="Crossman L.C."/>
            <person name="Chen H."/>
            <person name="Cerdeno-Tarraga A.M."/>
            <person name="Brooks K."/>
            <person name="Quail M.A."/>
            <person name="Pineiro S.A."/>
            <person name="Hobley L."/>
            <person name="Sockett R.E."/>
            <person name="Bentley S.D."/>
            <person name="Parkhill J."/>
            <person name="Williams H.N."/>
            <person name="Stine O.C."/>
        </authorList>
    </citation>
    <scope>NUCLEOTIDE SEQUENCE [LARGE SCALE GENOMIC DNA]</scope>
    <source>
        <strain evidence="10">ATCC BAA-682 / DSM 15412 / SJ</strain>
    </source>
</reference>
<dbReference type="KEGG" id="bmx:BMS_3067"/>
<accession>E1WZD7</accession>
<gene>
    <name evidence="9" type="ordered locus">BMS_3067</name>
</gene>
<evidence type="ECO:0000313" key="9">
    <source>
        <dbReference type="EMBL" id="CBW27825.1"/>
    </source>
</evidence>
<keyword evidence="7" id="KW-1133">Transmembrane helix</keyword>
<keyword evidence="7 9" id="KW-0812">Transmembrane</keyword>
<dbReference type="CDD" id="cd03399">
    <property type="entry name" value="SPFH_flotillin"/>
    <property type="match status" value="1"/>
</dbReference>
<dbReference type="InterPro" id="IPR001107">
    <property type="entry name" value="Band_7"/>
</dbReference>
<feature type="domain" description="Band 7" evidence="8">
    <location>
        <begin position="28"/>
        <end position="197"/>
    </location>
</feature>
<evidence type="ECO:0000256" key="3">
    <source>
        <dbReference type="ARBA" id="ARBA00007161"/>
    </source>
</evidence>
<dbReference type="InterPro" id="IPR031905">
    <property type="entry name" value="Flotillin_C"/>
</dbReference>
<dbReference type="PANTHER" id="PTHR13806">
    <property type="entry name" value="FLOTILLIN-RELATED"/>
    <property type="match status" value="1"/>
</dbReference>
<feature type="coiled-coil region" evidence="6">
    <location>
        <begin position="347"/>
        <end position="383"/>
    </location>
</feature>
<dbReference type="EMBL" id="FQ312005">
    <property type="protein sequence ID" value="CBW27825.1"/>
    <property type="molecule type" value="Genomic_DNA"/>
</dbReference>
<evidence type="ECO:0000313" key="10">
    <source>
        <dbReference type="Proteomes" id="UP000008963"/>
    </source>
</evidence>
<keyword evidence="6" id="KW-0175">Coiled coil</keyword>
<dbReference type="Gene3D" id="3.30.479.30">
    <property type="entry name" value="Band 7 domain"/>
    <property type="match status" value="1"/>
</dbReference>
<name>E1WZD7_HALMS</name>
<evidence type="ECO:0000256" key="6">
    <source>
        <dbReference type="SAM" id="Coils"/>
    </source>
</evidence>
<dbReference type="RefSeq" id="WP_014245596.1">
    <property type="nucleotide sequence ID" value="NC_016620.1"/>
</dbReference>
<dbReference type="InterPro" id="IPR036013">
    <property type="entry name" value="Band_7/SPFH_dom_sf"/>
</dbReference>
<dbReference type="Proteomes" id="UP000008963">
    <property type="component" value="Chromosome"/>
</dbReference>
<dbReference type="eggNOG" id="COG2268">
    <property type="taxonomic scope" value="Bacteria"/>
</dbReference>
<evidence type="ECO:0000259" key="8">
    <source>
        <dbReference type="SMART" id="SM00244"/>
    </source>
</evidence>
<dbReference type="Pfam" id="PF01145">
    <property type="entry name" value="Band_7"/>
    <property type="match status" value="1"/>
</dbReference>
<keyword evidence="4" id="KW-1003">Cell membrane</keyword>
<dbReference type="GO" id="GO:0005886">
    <property type="term" value="C:plasma membrane"/>
    <property type="evidence" value="ECO:0007669"/>
    <property type="project" value="UniProtKB-SubCell"/>
</dbReference>
<dbReference type="SMART" id="SM00244">
    <property type="entry name" value="PHB"/>
    <property type="match status" value="1"/>
</dbReference>
<sequence>MLFSSFGIMGLVVVPVLILLFAAVFLSKQYKRCPSNQILVIYGSVGTGQSAKCIHGGGSFVIPLLQDYTFLSLEPLTIEIDLRSALSKKNIRVNVPSTFTVGISTKSNIMTNAAERLLGLSTDEISNQAQDIILGQMRLVIATLAIEEINQDREKFLDLVNTNVNVELNKIGLDVINVNIRDITDESGYIEAIGKKAAAEAINKAKIEVAEQEKDGAIGEANANKQKEVQVANQVAESEAGQKEAERNKRIKVAKFEAEGIAGEASSLREQEVAQAKQRAITEQGKKEALKEQRVFVAIQEAESVKGENESKANIAEYDATLKEKQADAAKRGEVALAQAQKAVLEAQKLEEIARLEKTEVAQEEINKRKVEITAEAEAEKQRRIAKGEADAILAKYEAEAQGIQKVLEAKAQGYHRLIDIVGEDKRLVPTLLMVEQLPEIIAQQVKAVQDLKIDKVTVWDSGGNGEGGKNATSNFLSGLINSLPAVHELAKQAGVDLPEFLGQITPHEVKKIESENPPASHN</sequence>
<evidence type="ECO:0000256" key="1">
    <source>
        <dbReference type="ARBA" id="ARBA00004167"/>
    </source>
</evidence>
<dbReference type="AlphaFoldDB" id="E1WZD7"/>
<feature type="transmembrane region" description="Helical" evidence="7">
    <location>
        <begin position="6"/>
        <end position="26"/>
    </location>
</feature>
<dbReference type="InterPro" id="IPR027705">
    <property type="entry name" value="Flotillin_fam"/>
</dbReference>
<evidence type="ECO:0000256" key="4">
    <source>
        <dbReference type="ARBA" id="ARBA00022475"/>
    </source>
</evidence>